<organism evidence="10 11">
    <name type="scientific">Helobdella robusta</name>
    <name type="common">Californian leech</name>
    <dbReference type="NCBI Taxonomy" id="6412"/>
    <lineage>
        <taxon>Eukaryota</taxon>
        <taxon>Metazoa</taxon>
        <taxon>Spiralia</taxon>
        <taxon>Lophotrochozoa</taxon>
        <taxon>Annelida</taxon>
        <taxon>Clitellata</taxon>
        <taxon>Hirudinea</taxon>
        <taxon>Rhynchobdellida</taxon>
        <taxon>Glossiphoniidae</taxon>
        <taxon>Helobdella</taxon>
    </lineage>
</organism>
<dbReference type="EMBL" id="KB096743">
    <property type="protein sequence ID" value="ESO01760.1"/>
    <property type="molecule type" value="Genomic_DNA"/>
</dbReference>
<dbReference type="Pfam" id="PF00076">
    <property type="entry name" value="RRM_1"/>
    <property type="match status" value="3"/>
</dbReference>
<dbReference type="RefSeq" id="XP_009020414.1">
    <property type="nucleotide sequence ID" value="XM_009022166.1"/>
</dbReference>
<evidence type="ECO:0000313" key="10">
    <source>
        <dbReference type="EnsemblMetazoa" id="HelroP112672"/>
    </source>
</evidence>
<sequence length="556" mass="62156">MTDSINQHNPILTSAASNNNNNNSNISTANSSTTNTPEFSPAILELLKRTDYPLVQENGQRRYGPPKNWVGEVPRRGCEIFVGKLPRDCFEDELVPILEKFGRLYECRIMVDFDKGNRGFCFATYANREEAKTASKEMNNYEIREKRYIGACQSVDNCRLFVGGIPLDKKEEDVVEAMKQMTEGVVRAIVYSSVADKTKNRGFAFVEYESHKAAAVARRKLMTGRVSLWGQQVAVDWAEPETEIDDDVMSKVKILYIRNLMTTTTEEIILQAVVQALNGRREAVKKLKDFAFVHFKERDDALRVMQALDNTTMDGSRIEVVLAKPANKETNTSSNSFTASNMFNIVNGTSKLMISPTYPPVQTSPFLTGSPYYPFGGDALISNNQQFNSYPLSPPPLSTMTSSTSASFQKFRGGQGMRRAGGMSRTYGQKGKQNRLYDLHPGVELVPVSPHTLKPISSKSPVQLLEELCQRNGWESPVYQLHSTISNCPNEQQLFVHKVLISNINSNPFMASKLCRNVDEAKRIAAENVLMSLGVSCKGTFPSIHCQQPSGNEFRL</sequence>
<evidence type="ECO:0000259" key="8">
    <source>
        <dbReference type="PROSITE" id="PS50137"/>
    </source>
</evidence>
<name>T1EFL2_HELRO</name>
<dbReference type="CDD" id="cd12250">
    <property type="entry name" value="RRM2_hnRNPR_like"/>
    <property type="match status" value="1"/>
</dbReference>
<feature type="compositionally biased region" description="Low complexity" evidence="6">
    <location>
        <begin position="13"/>
        <end position="36"/>
    </location>
</feature>
<evidence type="ECO:0000256" key="1">
    <source>
        <dbReference type="ARBA" id="ARBA00004496"/>
    </source>
</evidence>
<evidence type="ECO:0000256" key="2">
    <source>
        <dbReference type="ARBA" id="ARBA00022490"/>
    </source>
</evidence>
<dbReference type="FunFam" id="3.30.70.330:FF:000022">
    <property type="entry name" value="APOBEC1 complementation factor isoform X1"/>
    <property type="match status" value="1"/>
</dbReference>
<protein>
    <recommendedName>
        <fullName evidence="12">RNA-binding protein 46</fullName>
    </recommendedName>
</protein>
<dbReference type="Pfam" id="PF14709">
    <property type="entry name" value="DND1_DSRM"/>
    <property type="match status" value="1"/>
</dbReference>
<dbReference type="NCBIfam" id="TIGR01648">
    <property type="entry name" value="hnRNP-R-Q"/>
    <property type="match status" value="1"/>
</dbReference>
<dbReference type="InterPro" id="IPR006535">
    <property type="entry name" value="HnRNP_R/Q_splicing_fac"/>
</dbReference>
<dbReference type="Proteomes" id="UP000015101">
    <property type="component" value="Unassembled WGS sequence"/>
</dbReference>
<dbReference type="SUPFAM" id="SSF54928">
    <property type="entry name" value="RNA-binding domain, RBD"/>
    <property type="match status" value="2"/>
</dbReference>
<dbReference type="OMA" id="YATYEVY"/>
<evidence type="ECO:0008006" key="12">
    <source>
        <dbReference type="Google" id="ProtNLM"/>
    </source>
</evidence>
<comment type="subcellular location">
    <subcellularLocation>
        <location evidence="1">Cytoplasm</location>
    </subcellularLocation>
</comment>
<dbReference type="EnsemblMetazoa" id="HelroT112672">
    <property type="protein sequence ID" value="HelroP112672"/>
    <property type="gene ID" value="HelroG112672"/>
</dbReference>
<dbReference type="EMBL" id="AMQM01005017">
    <property type="status" value="NOT_ANNOTATED_CDS"/>
    <property type="molecule type" value="Genomic_DNA"/>
</dbReference>
<keyword evidence="2" id="KW-0963">Cytoplasm</keyword>
<evidence type="ECO:0000259" key="7">
    <source>
        <dbReference type="PROSITE" id="PS50102"/>
    </source>
</evidence>
<evidence type="ECO:0000313" key="11">
    <source>
        <dbReference type="Proteomes" id="UP000015101"/>
    </source>
</evidence>
<evidence type="ECO:0000256" key="6">
    <source>
        <dbReference type="SAM" id="MobiDB-lite"/>
    </source>
</evidence>
<dbReference type="InterPro" id="IPR035979">
    <property type="entry name" value="RBD_domain_sf"/>
</dbReference>
<dbReference type="InParanoid" id="T1EFL2"/>
<feature type="domain" description="RRM" evidence="7">
    <location>
        <begin position="158"/>
        <end position="240"/>
    </location>
</feature>
<dbReference type="CTD" id="20195364"/>
<keyword evidence="3" id="KW-0677">Repeat</keyword>
<feature type="domain" description="RRM" evidence="7">
    <location>
        <begin position="253"/>
        <end position="325"/>
    </location>
</feature>
<feature type="domain" description="RRM" evidence="7">
    <location>
        <begin position="78"/>
        <end position="149"/>
    </location>
</feature>
<evidence type="ECO:0000256" key="4">
    <source>
        <dbReference type="ARBA" id="ARBA00022884"/>
    </source>
</evidence>
<dbReference type="FunFam" id="3.30.70.330:FF:000026">
    <property type="entry name" value="APOBEC1 complementation factor isoform X1"/>
    <property type="match status" value="1"/>
</dbReference>
<dbReference type="PANTHER" id="PTHR21245">
    <property type="entry name" value="HETEROGENEOUS NUCLEAR RIBONUCLEOPROTEIN"/>
    <property type="match status" value="1"/>
</dbReference>
<dbReference type="HOGENOM" id="CLU_022960_5_1_1"/>
<evidence type="ECO:0000313" key="9">
    <source>
        <dbReference type="EMBL" id="ESO01760.1"/>
    </source>
</evidence>
<dbReference type="STRING" id="6412.T1EFL2"/>
<feature type="compositionally biased region" description="Polar residues" evidence="6">
    <location>
        <begin position="1"/>
        <end position="12"/>
    </location>
</feature>
<dbReference type="InterPro" id="IPR012677">
    <property type="entry name" value="Nucleotide-bd_a/b_plait_sf"/>
</dbReference>
<keyword evidence="11" id="KW-1185">Reference proteome</keyword>
<feature type="region of interest" description="Disordered" evidence="6">
    <location>
        <begin position="1"/>
        <end position="36"/>
    </location>
</feature>
<dbReference type="GO" id="GO:0005737">
    <property type="term" value="C:cytoplasm"/>
    <property type="evidence" value="ECO:0007669"/>
    <property type="project" value="UniProtKB-SubCell"/>
</dbReference>
<dbReference type="Gene3D" id="3.30.160.20">
    <property type="match status" value="1"/>
</dbReference>
<dbReference type="GO" id="GO:0005634">
    <property type="term" value="C:nucleus"/>
    <property type="evidence" value="ECO:0000318"/>
    <property type="project" value="GO_Central"/>
</dbReference>
<reference evidence="10" key="3">
    <citation type="submission" date="2015-06" db="UniProtKB">
        <authorList>
            <consortium name="EnsemblMetazoa"/>
        </authorList>
    </citation>
    <scope>IDENTIFICATION</scope>
</reference>
<dbReference type="InterPro" id="IPR014720">
    <property type="entry name" value="dsRBD_dom"/>
</dbReference>
<dbReference type="PROSITE" id="PS50137">
    <property type="entry name" value="DS_RBD"/>
    <property type="match status" value="1"/>
</dbReference>
<reference evidence="9 11" key="2">
    <citation type="journal article" date="2013" name="Nature">
        <title>Insights into bilaterian evolution from three spiralian genomes.</title>
        <authorList>
            <person name="Simakov O."/>
            <person name="Marletaz F."/>
            <person name="Cho S.J."/>
            <person name="Edsinger-Gonzales E."/>
            <person name="Havlak P."/>
            <person name="Hellsten U."/>
            <person name="Kuo D.H."/>
            <person name="Larsson T."/>
            <person name="Lv J."/>
            <person name="Arendt D."/>
            <person name="Savage R."/>
            <person name="Osoegawa K."/>
            <person name="de Jong P."/>
            <person name="Grimwood J."/>
            <person name="Chapman J.A."/>
            <person name="Shapiro H."/>
            <person name="Aerts A."/>
            <person name="Otillar R.P."/>
            <person name="Terry A.Y."/>
            <person name="Boore J.L."/>
            <person name="Grigoriev I.V."/>
            <person name="Lindberg D.R."/>
            <person name="Seaver E.C."/>
            <person name="Weisblat D.A."/>
            <person name="Putnam N.H."/>
            <person name="Rokhsar D.S."/>
        </authorList>
    </citation>
    <scope>NUCLEOTIDE SEQUENCE</scope>
</reference>
<dbReference type="GeneID" id="20195364"/>
<evidence type="ECO:0000256" key="5">
    <source>
        <dbReference type="PROSITE-ProRule" id="PRU00176"/>
    </source>
</evidence>
<dbReference type="OrthoDB" id="3800936at2759"/>
<proteinExistence type="predicted"/>
<dbReference type="eggNOG" id="KOG0117">
    <property type="taxonomic scope" value="Eukaryota"/>
</dbReference>
<accession>T1EFL2</accession>
<gene>
    <name evidence="10" type="primary">20195364</name>
    <name evidence="9" type="ORF">HELRODRAFT_112672</name>
</gene>
<dbReference type="SUPFAM" id="SSF54768">
    <property type="entry name" value="dsRNA-binding domain-like"/>
    <property type="match status" value="1"/>
</dbReference>
<dbReference type="AlphaFoldDB" id="T1EFL2"/>
<dbReference type="GO" id="GO:0003729">
    <property type="term" value="F:mRNA binding"/>
    <property type="evidence" value="ECO:0000318"/>
    <property type="project" value="GO_Central"/>
</dbReference>
<reference evidence="11" key="1">
    <citation type="submission" date="2012-12" db="EMBL/GenBank/DDBJ databases">
        <authorList>
            <person name="Hellsten U."/>
            <person name="Grimwood J."/>
            <person name="Chapman J.A."/>
            <person name="Shapiro H."/>
            <person name="Aerts A."/>
            <person name="Otillar R.P."/>
            <person name="Terry A.Y."/>
            <person name="Boore J.L."/>
            <person name="Simakov O."/>
            <person name="Marletaz F."/>
            <person name="Cho S.-J."/>
            <person name="Edsinger-Gonzales E."/>
            <person name="Havlak P."/>
            <person name="Kuo D.-H."/>
            <person name="Larsson T."/>
            <person name="Lv J."/>
            <person name="Arendt D."/>
            <person name="Savage R."/>
            <person name="Osoegawa K."/>
            <person name="de Jong P."/>
            <person name="Lindberg D.R."/>
            <person name="Seaver E.C."/>
            <person name="Weisblat D.A."/>
            <person name="Putnam N.H."/>
            <person name="Grigoriev I.V."/>
            <person name="Rokhsar D.S."/>
        </authorList>
    </citation>
    <scope>NUCLEOTIDE SEQUENCE</scope>
</reference>
<evidence type="ECO:0000256" key="3">
    <source>
        <dbReference type="ARBA" id="ARBA00022737"/>
    </source>
</evidence>
<dbReference type="PROSITE" id="PS50102">
    <property type="entry name" value="RRM"/>
    <property type="match status" value="3"/>
</dbReference>
<dbReference type="SMART" id="SM00360">
    <property type="entry name" value="RRM"/>
    <property type="match status" value="3"/>
</dbReference>
<dbReference type="KEGG" id="hro:HELRODRAFT_112672"/>
<feature type="domain" description="DRBM" evidence="8">
    <location>
        <begin position="460"/>
        <end position="535"/>
    </location>
</feature>
<keyword evidence="4 5" id="KW-0694">RNA-binding</keyword>
<dbReference type="Gene3D" id="3.30.70.330">
    <property type="match status" value="3"/>
</dbReference>
<dbReference type="InterPro" id="IPR000504">
    <property type="entry name" value="RRM_dom"/>
</dbReference>